<dbReference type="AlphaFoldDB" id="A0AAD7DBJ5"/>
<evidence type="ECO:0000313" key="2">
    <source>
        <dbReference type="EMBL" id="KAJ7687485.1"/>
    </source>
</evidence>
<evidence type="ECO:0000256" key="1">
    <source>
        <dbReference type="SAM" id="MobiDB-lite"/>
    </source>
</evidence>
<feature type="compositionally biased region" description="Basic and acidic residues" evidence="1">
    <location>
        <begin position="95"/>
        <end position="104"/>
    </location>
</feature>
<name>A0AAD7DBJ5_MYCRO</name>
<dbReference type="EMBL" id="JARKIE010000087">
    <property type="protein sequence ID" value="KAJ7687485.1"/>
    <property type="molecule type" value="Genomic_DNA"/>
</dbReference>
<sequence>MHETIGCVGVERKPTLAYKFSTANKTATTINLRTDDDWEGLLTDVLAKMKTKKDISINISVLPENYMVSLRAKSKRKGPATKTGSKGKAKSTVMDLDHNDSMGKDEDDEDVEAGEKKALSELDAEYRKCVRCEPSVMCKIDRGGNHVSLTFPQRRAWAVSLLTLSIRTSLQCPLWVMVCLAFKFPDICPCPLVFLPLRITLIMSSDPPDDAAAYPLIIETLITKVPQWHSLREVGQSLRTLAYYGIDEITNLTVDDFGTEKFGNILRGDAEYLLGQVKKEVKQLDKLARHARL</sequence>
<dbReference type="Proteomes" id="UP001221757">
    <property type="component" value="Unassembled WGS sequence"/>
</dbReference>
<comment type="caution">
    <text evidence="2">The sequence shown here is derived from an EMBL/GenBank/DDBJ whole genome shotgun (WGS) entry which is preliminary data.</text>
</comment>
<feature type="compositionally biased region" description="Basic residues" evidence="1">
    <location>
        <begin position="73"/>
        <end position="89"/>
    </location>
</feature>
<gene>
    <name evidence="2" type="ORF">B0H17DRAFT_1203548</name>
</gene>
<organism evidence="2 3">
    <name type="scientific">Mycena rosella</name>
    <name type="common">Pink bonnet</name>
    <name type="synonym">Agaricus rosellus</name>
    <dbReference type="NCBI Taxonomy" id="1033263"/>
    <lineage>
        <taxon>Eukaryota</taxon>
        <taxon>Fungi</taxon>
        <taxon>Dikarya</taxon>
        <taxon>Basidiomycota</taxon>
        <taxon>Agaricomycotina</taxon>
        <taxon>Agaricomycetes</taxon>
        <taxon>Agaricomycetidae</taxon>
        <taxon>Agaricales</taxon>
        <taxon>Marasmiineae</taxon>
        <taxon>Mycenaceae</taxon>
        <taxon>Mycena</taxon>
    </lineage>
</organism>
<keyword evidence="3" id="KW-1185">Reference proteome</keyword>
<reference evidence="2" key="1">
    <citation type="submission" date="2023-03" db="EMBL/GenBank/DDBJ databases">
        <title>Massive genome expansion in bonnet fungi (Mycena s.s.) driven by repeated elements and novel gene families across ecological guilds.</title>
        <authorList>
            <consortium name="Lawrence Berkeley National Laboratory"/>
            <person name="Harder C.B."/>
            <person name="Miyauchi S."/>
            <person name="Viragh M."/>
            <person name="Kuo A."/>
            <person name="Thoen E."/>
            <person name="Andreopoulos B."/>
            <person name="Lu D."/>
            <person name="Skrede I."/>
            <person name="Drula E."/>
            <person name="Henrissat B."/>
            <person name="Morin E."/>
            <person name="Kohler A."/>
            <person name="Barry K."/>
            <person name="LaButti K."/>
            <person name="Morin E."/>
            <person name="Salamov A."/>
            <person name="Lipzen A."/>
            <person name="Mereny Z."/>
            <person name="Hegedus B."/>
            <person name="Baldrian P."/>
            <person name="Stursova M."/>
            <person name="Weitz H."/>
            <person name="Taylor A."/>
            <person name="Grigoriev I.V."/>
            <person name="Nagy L.G."/>
            <person name="Martin F."/>
            <person name="Kauserud H."/>
        </authorList>
    </citation>
    <scope>NUCLEOTIDE SEQUENCE</scope>
    <source>
        <strain evidence="2">CBHHK067</strain>
    </source>
</reference>
<evidence type="ECO:0000313" key="3">
    <source>
        <dbReference type="Proteomes" id="UP001221757"/>
    </source>
</evidence>
<proteinExistence type="predicted"/>
<feature type="region of interest" description="Disordered" evidence="1">
    <location>
        <begin position="73"/>
        <end position="113"/>
    </location>
</feature>
<protein>
    <submittedName>
        <fullName evidence="2">Uncharacterized protein</fullName>
    </submittedName>
</protein>
<accession>A0AAD7DBJ5</accession>